<feature type="region of interest" description="Disordered" evidence="3">
    <location>
        <begin position="323"/>
        <end position="366"/>
    </location>
</feature>
<dbReference type="InterPro" id="IPR036390">
    <property type="entry name" value="WH_DNA-bd_sf"/>
</dbReference>
<dbReference type="InterPro" id="IPR001180">
    <property type="entry name" value="CNH_dom"/>
</dbReference>
<evidence type="ECO:0000259" key="5">
    <source>
        <dbReference type="PROSITE" id="PS50219"/>
    </source>
</evidence>
<dbReference type="InterPro" id="IPR036388">
    <property type="entry name" value="WH-like_DNA-bd_sf"/>
</dbReference>
<feature type="region of interest" description="Disordered" evidence="3">
    <location>
        <begin position="510"/>
        <end position="538"/>
    </location>
</feature>
<evidence type="ECO:0000256" key="1">
    <source>
        <dbReference type="ARBA" id="ARBA00022553"/>
    </source>
</evidence>
<dbReference type="SMART" id="SM00325">
    <property type="entry name" value="RhoGEF"/>
    <property type="match status" value="1"/>
</dbReference>
<dbReference type="SMART" id="SM00049">
    <property type="entry name" value="DEP"/>
    <property type="match status" value="1"/>
</dbReference>
<dbReference type="PROSITE" id="PS50219">
    <property type="entry name" value="CNH"/>
    <property type="match status" value="1"/>
</dbReference>
<feature type="domain" description="DH" evidence="4">
    <location>
        <begin position="556"/>
        <end position="748"/>
    </location>
</feature>
<dbReference type="GeneID" id="9527191"/>
<dbReference type="Proteomes" id="UP000008866">
    <property type="component" value="Unassembled WGS sequence"/>
</dbReference>
<proteinExistence type="predicted"/>
<dbReference type="KEGG" id="abe:ARB_06645"/>
<organism evidence="6 7">
    <name type="scientific">Arthroderma benhamiae (strain ATCC MYA-4681 / CBS 112371)</name>
    <name type="common">Trichophyton mentagrophytes</name>
    <dbReference type="NCBI Taxonomy" id="663331"/>
    <lineage>
        <taxon>Eukaryota</taxon>
        <taxon>Fungi</taxon>
        <taxon>Dikarya</taxon>
        <taxon>Ascomycota</taxon>
        <taxon>Pezizomycotina</taxon>
        <taxon>Eurotiomycetes</taxon>
        <taxon>Eurotiomycetidae</taxon>
        <taxon>Onygenales</taxon>
        <taxon>Arthrodermataceae</taxon>
        <taxon>Trichophyton</taxon>
    </lineage>
</organism>
<dbReference type="RefSeq" id="XP_003014888.1">
    <property type="nucleotide sequence ID" value="XM_003014842.1"/>
</dbReference>
<feature type="compositionally biased region" description="Pro residues" evidence="3">
    <location>
        <begin position="106"/>
        <end position="133"/>
    </location>
</feature>
<keyword evidence="7" id="KW-1185">Reference proteome</keyword>
<dbReference type="InterPro" id="IPR000219">
    <property type="entry name" value="DH_dom"/>
</dbReference>
<dbReference type="CDD" id="cd00160">
    <property type="entry name" value="RhoGEF"/>
    <property type="match status" value="1"/>
</dbReference>
<dbReference type="InterPro" id="IPR035899">
    <property type="entry name" value="DBL_dom_sf"/>
</dbReference>
<dbReference type="OMA" id="CFRQKII"/>
<dbReference type="EMBL" id="ABSU01000006">
    <property type="protein sequence ID" value="EFE34248.1"/>
    <property type="molecule type" value="Genomic_DNA"/>
</dbReference>
<feature type="region of interest" description="Disordered" evidence="3">
    <location>
        <begin position="266"/>
        <end position="287"/>
    </location>
</feature>
<dbReference type="InterPro" id="IPR011993">
    <property type="entry name" value="PH-like_dom_sf"/>
</dbReference>
<evidence type="ECO:0008006" key="8">
    <source>
        <dbReference type="Google" id="ProtNLM"/>
    </source>
</evidence>
<feature type="region of interest" description="Disordered" evidence="3">
    <location>
        <begin position="1"/>
        <end position="236"/>
    </location>
</feature>
<dbReference type="CDD" id="cd04435">
    <property type="entry name" value="DEP_fRom2"/>
    <property type="match status" value="1"/>
</dbReference>
<feature type="compositionally biased region" description="Polar residues" evidence="3">
    <location>
        <begin position="43"/>
        <end position="70"/>
    </location>
</feature>
<dbReference type="PANTHER" id="PTHR46572:SF2">
    <property type="entry name" value="RHO1 GDP-GTP EXCHANGE PROTEIN 1-RELATED"/>
    <property type="match status" value="1"/>
</dbReference>
<dbReference type="Pfam" id="PF00621">
    <property type="entry name" value="RhoGEF"/>
    <property type="match status" value="1"/>
</dbReference>
<comment type="caution">
    <text evidence="6">The sequence shown here is derived from an EMBL/GenBank/DDBJ whole genome shotgun (WGS) entry which is preliminary data.</text>
</comment>
<dbReference type="eggNOG" id="KOG4305">
    <property type="taxonomic scope" value="Eukaryota"/>
</dbReference>
<sequence length="1279" mass="144384">MADLGAQQGRGYRPGASRGPASSSFQRDAAFSEIFGGTPPPGRSQTMTSHSPQFNQERAHTMTSHQSDPYAQSRGPPPPMRQSRGGYPPNPQAGYQNSQWQQPNGSGPPPQQRAPPPPHHQQRPMPPQNPQQYPPGMQQRPYPGRPQYPHPQRLDSRPGPMPPQFQQQNPHGRPLPPPALNSDQYRSRSMARLGGPPSYQSPQSQFPPTPVNAFRQPSYHSMGSRTAQGRIVPERHDNERAMSMSSYSADRDHAQTISSGRVVPNRRRESGLERERAGGMDRHYSESPVSIQPTIDEPLVPSHSGHHVLPPQQDLQLRVRHPSESSVNSRTLSMASTIAPERNNSLQKPVAAKSPNSSMAGAPPPNNVHRRTPLAYPALLSRVAAVFRERIAVGERIKNDLAYTNAFTGAEAVDLISYIIKTTDRNLALLLGRALDAQKLFHDVTYDHRLRDAPGELYQFRETLGEESPVNDVNGVFTLLTECYSPTCTRDQLCYSIACPRRLEQQARLNLKPQPGLRPSASKGSLHDHEDNDDQKLWINTVPKEVADSLEDREKKRQEIIFEMMYTERDFVKDLEYLRDFWMRPLRSPNNPSLSPIPEHRREKFIRTVFGNCLEVLSVNSKLSEALNARQKETPVVKTIGDIFLQFVPRFDPFIRYGANQLHGKYEFEKERSSNPAFAKFVEETERLKESRKLELNGYLTKPTTRLARYPLLLEGVAKYTADDSPDKEDIPKAIVLIRDFLSRVNTESGKAENHFNLVQLNSALKFTPGDYVDLKLTEENRVMLIKMAFKKGPTDSAEVTAYLFDHSVLLVRIKPVNKREEYRVYRKPIPLELLVITQMEEVLPKLGIHKRPTAGGLIPGTRTASTTPASSKEGLPVTFRHLGKGGYEITLHATSQTQRKRFIELVEEQQRKLRERNSNFYSKTILCEGFFSAVNRINCLVPIDGGRKLVYGTDNGIYVSERWPKDKSATPKRVLEANAVTQIDTLEEYQLLLVLANKTLSSYPLEALDTSDSQSAMVRRPKKIQGHANFFKSGIGLGRHLVCSVKTSTLSTTIKVFEPMENLAKGKKKPLSKMFQTGQDALKPFKEFYIPAESSSVHFLRSTLCVGCSRGFEVVSLETTERQSLLDQADTSLDFVARKENVKPIHIERLNGEFLLNYSDFSFFVNRNGWRARPDWRIAWEGNPTAFALSYPYILAFEPSFIEIRHLETSELVHVMTGRNIRMLHSSTREVCLTLSILSSTTTLVISLLTSLSQIIYAYEDENGEDVVTSLDFWNKPA</sequence>
<dbReference type="Gene3D" id="1.10.10.10">
    <property type="entry name" value="Winged helix-like DNA-binding domain superfamily/Winged helix DNA-binding domain"/>
    <property type="match status" value="1"/>
</dbReference>
<feature type="compositionally biased region" description="Basic and acidic residues" evidence="3">
    <location>
        <begin position="266"/>
        <end position="285"/>
    </location>
</feature>
<feature type="compositionally biased region" description="Polar residues" evidence="3">
    <location>
        <begin position="324"/>
        <end position="347"/>
    </location>
</feature>
<dbReference type="HOGENOM" id="CLU_001251_6_0_1"/>
<reference evidence="7" key="1">
    <citation type="journal article" date="2011" name="Genome Biol.">
        <title>Comparative and functional genomics provide insights into the pathogenicity of dermatophytic fungi.</title>
        <authorList>
            <person name="Burmester A."/>
            <person name="Shelest E."/>
            <person name="Gloeckner G."/>
            <person name="Heddergott C."/>
            <person name="Schindler S."/>
            <person name="Staib P."/>
            <person name="Heidel A."/>
            <person name="Felder M."/>
            <person name="Petzold A."/>
            <person name="Szafranski K."/>
            <person name="Feuermann M."/>
            <person name="Pedruzzi I."/>
            <person name="Priebe S."/>
            <person name="Groth M."/>
            <person name="Winkler R."/>
            <person name="Li W."/>
            <person name="Kniemeyer O."/>
            <person name="Schroeckh V."/>
            <person name="Hertweck C."/>
            <person name="Hube B."/>
            <person name="White T.C."/>
            <person name="Platzer M."/>
            <person name="Guthke R."/>
            <person name="Heitman J."/>
            <person name="Woestemeyer J."/>
            <person name="Zipfel P.F."/>
            <person name="Monod M."/>
            <person name="Brakhage A.A."/>
        </authorList>
    </citation>
    <scope>NUCLEOTIDE SEQUENCE [LARGE SCALE GENOMIC DNA]</scope>
    <source>
        <strain evidence="7">ATCC MYA-4681 / CBS 112371</strain>
    </source>
</reference>
<evidence type="ECO:0000313" key="7">
    <source>
        <dbReference type="Proteomes" id="UP000008866"/>
    </source>
</evidence>
<dbReference type="AlphaFoldDB" id="D4ARA5"/>
<dbReference type="InterPro" id="IPR052233">
    <property type="entry name" value="Rho-type_GEFs"/>
</dbReference>
<dbReference type="Pfam" id="PF15405">
    <property type="entry name" value="PH_5"/>
    <property type="match status" value="1"/>
</dbReference>
<dbReference type="InterPro" id="IPR041675">
    <property type="entry name" value="PH_5"/>
</dbReference>
<feature type="compositionally biased region" description="Polar residues" evidence="3">
    <location>
        <begin position="218"/>
        <end position="227"/>
    </location>
</feature>
<dbReference type="SUPFAM" id="SSF46785">
    <property type="entry name" value="Winged helix' DNA-binding domain"/>
    <property type="match status" value="1"/>
</dbReference>
<evidence type="ECO:0000313" key="6">
    <source>
        <dbReference type="EMBL" id="EFE34248.1"/>
    </source>
</evidence>
<keyword evidence="1" id="KW-0597">Phosphoprotein</keyword>
<evidence type="ECO:0000256" key="2">
    <source>
        <dbReference type="ARBA" id="ARBA00022658"/>
    </source>
</evidence>
<dbReference type="Pfam" id="PF00610">
    <property type="entry name" value="DEP"/>
    <property type="match status" value="1"/>
</dbReference>
<dbReference type="InterPro" id="IPR000591">
    <property type="entry name" value="DEP_dom"/>
</dbReference>
<dbReference type="GO" id="GO:0005085">
    <property type="term" value="F:guanyl-nucleotide exchange factor activity"/>
    <property type="evidence" value="ECO:0007669"/>
    <property type="project" value="UniProtKB-KW"/>
</dbReference>
<keyword evidence="2" id="KW-0344">Guanine-nucleotide releasing factor</keyword>
<dbReference type="Pfam" id="PF00780">
    <property type="entry name" value="CNH"/>
    <property type="match status" value="1"/>
</dbReference>
<protein>
    <recommendedName>
        <fullName evidence="8">Rho guanyl nucleotide exchange factor (Rom2)</fullName>
    </recommendedName>
</protein>
<name>D4ARA5_ARTBC</name>
<dbReference type="SUPFAM" id="SSF48065">
    <property type="entry name" value="DBL homology domain (DH-domain)"/>
    <property type="match status" value="1"/>
</dbReference>
<feature type="domain" description="CNH" evidence="5">
    <location>
        <begin position="935"/>
        <end position="1232"/>
    </location>
</feature>
<dbReference type="Gene3D" id="1.20.900.10">
    <property type="entry name" value="Dbl homology (DH) domain"/>
    <property type="match status" value="1"/>
</dbReference>
<evidence type="ECO:0000256" key="3">
    <source>
        <dbReference type="SAM" id="MobiDB-lite"/>
    </source>
</evidence>
<dbReference type="GO" id="GO:0035556">
    <property type="term" value="P:intracellular signal transduction"/>
    <property type="evidence" value="ECO:0007669"/>
    <property type="project" value="InterPro"/>
</dbReference>
<gene>
    <name evidence="6" type="ORF">ARB_06645</name>
</gene>
<dbReference type="STRING" id="663331.D4ARA5"/>
<accession>D4ARA5</accession>
<dbReference type="Gene3D" id="2.30.29.30">
    <property type="entry name" value="Pleckstrin-homology domain (PH domain)/Phosphotyrosine-binding domain (PTB)"/>
    <property type="match status" value="1"/>
</dbReference>
<dbReference type="PANTHER" id="PTHR46572">
    <property type="entry name" value="RHO1 GDP-GTP EXCHANGE PROTEIN 1-RELATED"/>
    <property type="match status" value="1"/>
</dbReference>
<dbReference type="PROSITE" id="PS50010">
    <property type="entry name" value="DH_2"/>
    <property type="match status" value="1"/>
</dbReference>
<evidence type="ECO:0000259" key="4">
    <source>
        <dbReference type="PROSITE" id="PS50010"/>
    </source>
</evidence>
<dbReference type="SMART" id="SM00036">
    <property type="entry name" value="CNH"/>
    <property type="match status" value="1"/>
</dbReference>
<feature type="compositionally biased region" description="Basic and acidic residues" evidence="3">
    <location>
        <begin position="525"/>
        <end position="536"/>
    </location>
</feature>
<dbReference type="FunFam" id="1.20.900.10:FF:000035">
    <property type="entry name" value="Rho guanyl nucleotide exchange factor"/>
    <property type="match status" value="1"/>
</dbReference>